<dbReference type="KEGG" id="slr:L21SP2_2058"/>
<dbReference type="GO" id="GO:0005886">
    <property type="term" value="C:plasma membrane"/>
    <property type="evidence" value="ECO:0007669"/>
    <property type="project" value="UniProtKB-SubCell"/>
</dbReference>
<keyword evidence="4 9" id="KW-1003">Cell membrane</keyword>
<dbReference type="PANTHER" id="PTHR34308:SF1">
    <property type="entry name" value="COBALAMIN BIOSYNTHESIS PROTEIN CBIB"/>
    <property type="match status" value="1"/>
</dbReference>
<proteinExistence type="inferred from homology"/>
<evidence type="ECO:0000256" key="7">
    <source>
        <dbReference type="ARBA" id="ARBA00022989"/>
    </source>
</evidence>
<evidence type="ECO:0000313" key="10">
    <source>
        <dbReference type="EMBL" id="AHC15427.1"/>
    </source>
</evidence>
<evidence type="ECO:0000256" key="6">
    <source>
        <dbReference type="ARBA" id="ARBA00022692"/>
    </source>
</evidence>
<dbReference type="GO" id="GO:0009236">
    <property type="term" value="P:cobalamin biosynthetic process"/>
    <property type="evidence" value="ECO:0007669"/>
    <property type="project" value="UniProtKB-UniRule"/>
</dbReference>
<keyword evidence="5 9" id="KW-0169">Cobalamin biosynthesis</keyword>
<dbReference type="PATRIC" id="fig|1307761.3.peg.2050"/>
<evidence type="ECO:0000256" key="9">
    <source>
        <dbReference type="HAMAP-Rule" id="MF_00024"/>
    </source>
</evidence>
<dbReference type="Pfam" id="PF03186">
    <property type="entry name" value="CobD_Cbib"/>
    <property type="match status" value="1"/>
</dbReference>
<dbReference type="PANTHER" id="PTHR34308">
    <property type="entry name" value="COBALAMIN BIOSYNTHESIS PROTEIN CBIB"/>
    <property type="match status" value="1"/>
</dbReference>
<dbReference type="AlphaFoldDB" id="V5WHX2"/>
<feature type="transmembrane region" description="Helical" evidence="9">
    <location>
        <begin position="189"/>
        <end position="211"/>
    </location>
</feature>
<dbReference type="GO" id="GO:0048472">
    <property type="term" value="F:threonine-phosphate decarboxylase activity"/>
    <property type="evidence" value="ECO:0007669"/>
    <property type="project" value="InterPro"/>
</dbReference>
<comment type="function">
    <text evidence="9">Converts cobyric acid to cobinamide by the addition of aminopropanol on the F carboxylic group.</text>
</comment>
<dbReference type="EMBL" id="CP006939">
    <property type="protein sequence ID" value="AHC15427.1"/>
    <property type="molecule type" value="Genomic_DNA"/>
</dbReference>
<dbReference type="InterPro" id="IPR004485">
    <property type="entry name" value="Cobalamin_biosynth_CobD/CbiB"/>
</dbReference>
<evidence type="ECO:0000256" key="4">
    <source>
        <dbReference type="ARBA" id="ARBA00022475"/>
    </source>
</evidence>
<dbReference type="HAMAP" id="MF_00024">
    <property type="entry name" value="CobD_CbiB"/>
    <property type="match status" value="1"/>
</dbReference>
<comment type="pathway">
    <text evidence="2 9">Cofactor biosynthesis; adenosylcobalamin biosynthesis.</text>
</comment>
<comment type="subcellular location">
    <subcellularLocation>
        <location evidence="1 9">Cell membrane</location>
        <topology evidence="1 9">Multi-pass membrane protein</topology>
    </subcellularLocation>
</comment>
<comment type="similarity">
    <text evidence="3 9">Belongs to the CobD/CbiB family.</text>
</comment>
<dbReference type="HOGENOM" id="CLU_054212_0_2_12"/>
<organism evidence="10 11">
    <name type="scientific">Salinispira pacifica</name>
    <dbReference type="NCBI Taxonomy" id="1307761"/>
    <lineage>
        <taxon>Bacteria</taxon>
        <taxon>Pseudomonadati</taxon>
        <taxon>Spirochaetota</taxon>
        <taxon>Spirochaetia</taxon>
        <taxon>Spirochaetales</taxon>
        <taxon>Spirochaetaceae</taxon>
        <taxon>Salinispira</taxon>
    </lineage>
</organism>
<dbReference type="eggNOG" id="COG1270">
    <property type="taxonomic scope" value="Bacteria"/>
</dbReference>
<keyword evidence="7 9" id="KW-1133">Transmembrane helix</keyword>
<dbReference type="UniPathway" id="UPA00148"/>
<keyword evidence="6 9" id="KW-0812">Transmembrane</keyword>
<accession>V5WHX2</accession>
<dbReference type="NCBIfam" id="TIGR00380">
    <property type="entry name" value="cobal_cbiB"/>
    <property type="match status" value="1"/>
</dbReference>
<feature type="transmembrane region" description="Helical" evidence="9">
    <location>
        <begin position="275"/>
        <end position="292"/>
    </location>
</feature>
<keyword evidence="11" id="KW-1185">Reference proteome</keyword>
<evidence type="ECO:0000256" key="1">
    <source>
        <dbReference type="ARBA" id="ARBA00004651"/>
    </source>
</evidence>
<evidence type="ECO:0000256" key="3">
    <source>
        <dbReference type="ARBA" id="ARBA00006263"/>
    </source>
</evidence>
<evidence type="ECO:0000256" key="8">
    <source>
        <dbReference type="ARBA" id="ARBA00023136"/>
    </source>
</evidence>
<keyword evidence="8 9" id="KW-0472">Membrane</keyword>
<evidence type="ECO:0000313" key="11">
    <source>
        <dbReference type="Proteomes" id="UP000018680"/>
    </source>
</evidence>
<dbReference type="GO" id="GO:0015420">
    <property type="term" value="F:ABC-type vitamin B12 transporter activity"/>
    <property type="evidence" value="ECO:0007669"/>
    <property type="project" value="UniProtKB-UniRule"/>
</dbReference>
<comment type="caution">
    <text evidence="9">Lacks conserved residue(s) required for the propagation of feature annotation.</text>
</comment>
<protein>
    <recommendedName>
        <fullName evidence="9">Cobalamin biosynthesis protein CobD</fullName>
    </recommendedName>
</protein>
<reference evidence="10 11" key="1">
    <citation type="journal article" date="2015" name="Stand. Genomic Sci.">
        <title>Complete genome sequence and description of Salinispira pacifica gen. nov., sp. nov., a novel spirochaete isolated form a hypersaline microbial mat.</title>
        <authorList>
            <person name="Ben Hania W."/>
            <person name="Joseph M."/>
            <person name="Schumann P."/>
            <person name="Bunk B."/>
            <person name="Fiebig A."/>
            <person name="Sproer C."/>
            <person name="Klenk H.P."/>
            <person name="Fardeau M.L."/>
            <person name="Spring S."/>
        </authorList>
    </citation>
    <scope>NUCLEOTIDE SEQUENCE [LARGE SCALE GENOMIC DNA]</scope>
    <source>
        <strain evidence="10 11">L21-RPul-D2</strain>
    </source>
</reference>
<dbReference type="STRING" id="1307761.L21SP2_2058"/>
<sequence length="300" mass="31205">MALTAMVLIVTAISALAVPLFLSAVMLVASRTLTADALTIAFGSFLLSFSFSSHELNASGRRVHRALVSGDIPEARKRLSMIVSRQTAELGHDEIIRGTVESLSENWLDSVAAPLMWALLGAGLASLGAVGSHSDGIVQTLAGLLAGAWGYRCVNTLDAMWGYRSRRYERFGKAAARLDDCLNFLPARLAAPLLVIAALAVPGSAMFRAAAVCGMDGRKSRSPNSGWVEAACAGAIGIGLGGPARYAGQLVDNPLIGEGVAIPDHISRAIALNRAALALILVIIGAVLVLLMEHAGVNNG</sequence>
<gene>
    <name evidence="9" type="primary">cobD</name>
    <name evidence="10" type="ORF">L21SP2_2058</name>
</gene>
<evidence type="ECO:0000256" key="5">
    <source>
        <dbReference type="ARBA" id="ARBA00022573"/>
    </source>
</evidence>
<name>V5WHX2_9SPIO</name>
<evidence type="ECO:0000256" key="2">
    <source>
        <dbReference type="ARBA" id="ARBA00004953"/>
    </source>
</evidence>
<dbReference type="Proteomes" id="UP000018680">
    <property type="component" value="Chromosome"/>
</dbReference>